<dbReference type="Proteomes" id="UP000596742">
    <property type="component" value="Unassembled WGS sequence"/>
</dbReference>
<protein>
    <submittedName>
        <fullName evidence="2">Uncharacterized protein</fullName>
    </submittedName>
</protein>
<feature type="region of interest" description="Disordered" evidence="1">
    <location>
        <begin position="106"/>
        <end position="132"/>
    </location>
</feature>
<evidence type="ECO:0000313" key="2">
    <source>
        <dbReference type="EMBL" id="VDI47719.1"/>
    </source>
</evidence>
<dbReference type="AlphaFoldDB" id="A0A8B6FDJ6"/>
<evidence type="ECO:0000256" key="1">
    <source>
        <dbReference type="SAM" id="MobiDB-lite"/>
    </source>
</evidence>
<feature type="non-terminal residue" evidence="2">
    <location>
        <position position="132"/>
    </location>
</feature>
<sequence length="132" mass="14857">SNRCYCRVTKPTFIDNTQLYTCDRTFDCPGNNNELCGGEYKKFLNWLERITVSKTDRTTEAVKNIQATTTMSVSMRDTTTTDFMHILTSDTSLAIVTQSTPKNIREISSSNSENANSAISTVMTETSTRERT</sequence>
<comment type="caution">
    <text evidence="2">The sequence shown here is derived from an EMBL/GenBank/DDBJ whole genome shotgun (WGS) entry which is preliminary data.</text>
</comment>
<reference evidence="2" key="1">
    <citation type="submission" date="2018-11" db="EMBL/GenBank/DDBJ databases">
        <authorList>
            <person name="Alioto T."/>
            <person name="Alioto T."/>
        </authorList>
    </citation>
    <scope>NUCLEOTIDE SEQUENCE</scope>
</reference>
<proteinExistence type="predicted"/>
<name>A0A8B6FDJ6_MYTGA</name>
<evidence type="ECO:0000313" key="3">
    <source>
        <dbReference type="Proteomes" id="UP000596742"/>
    </source>
</evidence>
<keyword evidence="3" id="KW-1185">Reference proteome</keyword>
<dbReference type="EMBL" id="UYJE01006650">
    <property type="protein sequence ID" value="VDI47719.1"/>
    <property type="molecule type" value="Genomic_DNA"/>
</dbReference>
<gene>
    <name evidence="2" type="ORF">MGAL_10B077820</name>
</gene>
<feature type="compositionally biased region" description="Low complexity" evidence="1">
    <location>
        <begin position="106"/>
        <end position="120"/>
    </location>
</feature>
<accession>A0A8B6FDJ6</accession>
<organism evidence="2 3">
    <name type="scientific">Mytilus galloprovincialis</name>
    <name type="common">Mediterranean mussel</name>
    <dbReference type="NCBI Taxonomy" id="29158"/>
    <lineage>
        <taxon>Eukaryota</taxon>
        <taxon>Metazoa</taxon>
        <taxon>Spiralia</taxon>
        <taxon>Lophotrochozoa</taxon>
        <taxon>Mollusca</taxon>
        <taxon>Bivalvia</taxon>
        <taxon>Autobranchia</taxon>
        <taxon>Pteriomorphia</taxon>
        <taxon>Mytilida</taxon>
        <taxon>Mytiloidea</taxon>
        <taxon>Mytilidae</taxon>
        <taxon>Mytilinae</taxon>
        <taxon>Mytilus</taxon>
    </lineage>
</organism>
<feature type="non-terminal residue" evidence="2">
    <location>
        <position position="1"/>
    </location>
</feature>